<keyword evidence="2" id="KW-0789">Thiol protease inhibitor</keyword>
<feature type="chain" id="PRO_5001729038" description="Proteinase inhibitor I42 chagasin domain-containing protein" evidence="3">
    <location>
        <begin position="21"/>
        <end position="157"/>
    </location>
</feature>
<evidence type="ECO:0000259" key="4">
    <source>
        <dbReference type="Pfam" id="PF09394"/>
    </source>
</evidence>
<keyword evidence="3" id="KW-0732">Signal</keyword>
<dbReference type="InterPro" id="IPR052781">
    <property type="entry name" value="Cys_protease_inhibitor_I42"/>
</dbReference>
<protein>
    <recommendedName>
        <fullName evidence="4">Proteinase inhibitor I42 chagasin domain-containing protein</fullName>
    </recommendedName>
</protein>
<evidence type="ECO:0000256" key="1">
    <source>
        <dbReference type="ARBA" id="ARBA00022690"/>
    </source>
</evidence>
<dbReference type="OrthoDB" id="271849at2759"/>
<evidence type="ECO:0000256" key="2">
    <source>
        <dbReference type="ARBA" id="ARBA00022704"/>
    </source>
</evidence>
<dbReference type="InterPro" id="IPR018990">
    <property type="entry name" value="Prot_inh_I42_chagasin"/>
</dbReference>
<organism evidence="5 6">
    <name type="scientific">Stylonychia lemnae</name>
    <name type="common">Ciliate</name>
    <dbReference type="NCBI Taxonomy" id="5949"/>
    <lineage>
        <taxon>Eukaryota</taxon>
        <taxon>Sar</taxon>
        <taxon>Alveolata</taxon>
        <taxon>Ciliophora</taxon>
        <taxon>Intramacronucleata</taxon>
        <taxon>Spirotrichea</taxon>
        <taxon>Stichotrichia</taxon>
        <taxon>Sporadotrichida</taxon>
        <taxon>Oxytrichidae</taxon>
        <taxon>Stylonychinae</taxon>
        <taxon>Stylonychia</taxon>
    </lineage>
</organism>
<evidence type="ECO:0000313" key="6">
    <source>
        <dbReference type="Proteomes" id="UP000039865"/>
    </source>
</evidence>
<evidence type="ECO:0000256" key="3">
    <source>
        <dbReference type="SAM" id="SignalP"/>
    </source>
</evidence>
<dbReference type="Gene3D" id="2.60.40.2020">
    <property type="match status" value="1"/>
</dbReference>
<dbReference type="AlphaFoldDB" id="A0A077ZXE0"/>
<evidence type="ECO:0000313" key="5">
    <source>
        <dbReference type="EMBL" id="CDW74576.1"/>
    </source>
</evidence>
<dbReference type="Pfam" id="PF09394">
    <property type="entry name" value="Inhibitor_I42"/>
    <property type="match status" value="1"/>
</dbReference>
<dbReference type="GO" id="GO:0004869">
    <property type="term" value="F:cysteine-type endopeptidase inhibitor activity"/>
    <property type="evidence" value="ECO:0007669"/>
    <property type="project" value="UniProtKB-KW"/>
</dbReference>
<keyword evidence="6" id="KW-1185">Reference proteome</keyword>
<reference evidence="5 6" key="1">
    <citation type="submission" date="2014-06" db="EMBL/GenBank/DDBJ databases">
        <authorList>
            <person name="Swart Estienne"/>
        </authorList>
    </citation>
    <scope>NUCLEOTIDE SEQUENCE [LARGE SCALE GENOMIC DNA]</scope>
    <source>
        <strain evidence="5 6">130c</strain>
    </source>
</reference>
<dbReference type="PANTHER" id="PTHR36530">
    <property type="entry name" value="INHIBITOR OF CYSTEINE PEPTIDASE"/>
    <property type="match status" value="1"/>
</dbReference>
<dbReference type="EMBL" id="CCKQ01003462">
    <property type="protein sequence ID" value="CDW74576.1"/>
    <property type="molecule type" value="Genomic_DNA"/>
</dbReference>
<accession>A0A077ZXE0</accession>
<dbReference type="PANTHER" id="PTHR36530:SF1">
    <property type="entry name" value="AMOEBIASIN-1"/>
    <property type="match status" value="1"/>
</dbReference>
<proteinExistence type="predicted"/>
<dbReference type="Proteomes" id="UP000039865">
    <property type="component" value="Unassembled WGS sequence"/>
</dbReference>
<feature type="signal peptide" evidence="3">
    <location>
        <begin position="1"/>
        <end position="20"/>
    </location>
</feature>
<feature type="domain" description="Proteinase inhibitor I42 chagasin" evidence="4">
    <location>
        <begin position="41"/>
        <end position="124"/>
    </location>
</feature>
<keyword evidence="1" id="KW-0646">Protease inhibitor</keyword>
<name>A0A077ZXE0_STYLE</name>
<dbReference type="InParanoid" id="A0A077ZXE0"/>
<dbReference type="InterPro" id="IPR036331">
    <property type="entry name" value="Chagasin-like_sf"/>
</dbReference>
<sequence>MKSQTSAILLLALVAGISIAQNNHLVIDFEKQAAQRVAITARVGDDIHVTVPGNPTTGFSWQIVPELGYFDGVHVLQNAYTSNQSVVNGRQLDGVGGYFNMIFGVSTAGQKSIELVYLQPWSLKSFKNSNGIVDWNMYFNSNGSSYQRKTIIVNAMQ</sequence>
<dbReference type="SUPFAM" id="SSF141066">
    <property type="entry name" value="ICP-like"/>
    <property type="match status" value="1"/>
</dbReference>
<gene>
    <name evidence="5" type="primary">Contig4695.g5019</name>
    <name evidence="5" type="ORF">STYLEM_3556</name>
</gene>